<evidence type="ECO:0000256" key="16">
    <source>
        <dbReference type="ARBA" id="ARBA00023232"/>
    </source>
</evidence>
<dbReference type="InterPro" id="IPR015377">
    <property type="entry name" value="Fumarylacetoacetase_N"/>
</dbReference>
<dbReference type="Gene3D" id="1.20.140.20">
    <property type="entry name" value="Alpha-ketoacid/pyruvate dehydrogenase kinase, N-terminal domain"/>
    <property type="match status" value="1"/>
</dbReference>
<dbReference type="RefSeq" id="XP_040745762.1">
    <property type="nucleotide sequence ID" value="XM_040891278.1"/>
</dbReference>
<evidence type="ECO:0000256" key="8">
    <source>
        <dbReference type="ARBA" id="ARBA00012094"/>
    </source>
</evidence>
<evidence type="ECO:0000256" key="1">
    <source>
        <dbReference type="ARBA" id="ARBA00000353"/>
    </source>
</evidence>
<evidence type="ECO:0000256" key="15">
    <source>
        <dbReference type="ARBA" id="ARBA00023128"/>
    </source>
</evidence>
<dbReference type="PANTHER" id="PTHR43069">
    <property type="entry name" value="FUMARYLACETOACETASE"/>
    <property type="match status" value="1"/>
</dbReference>
<gene>
    <name evidence="23" type="ORF">DL89DRAFT_321391</name>
</gene>
<feature type="binding site" evidence="20">
    <location>
        <position position="200"/>
    </location>
    <ligand>
        <name>Ca(2+)</name>
        <dbReference type="ChEBI" id="CHEBI:29108"/>
    </ligand>
</feature>
<evidence type="ECO:0000313" key="23">
    <source>
        <dbReference type="EMBL" id="ORX72338.1"/>
    </source>
</evidence>
<protein>
    <recommendedName>
        <fullName evidence="9">Fumarylacetoacetase</fullName>
        <ecNumber evidence="8">3.7.1.2</ecNumber>
    </recommendedName>
    <alternativeName>
        <fullName evidence="17">Fumarylacetoacetate hydrolase</fullName>
    </alternativeName>
</protein>
<evidence type="ECO:0000256" key="21">
    <source>
        <dbReference type="SAM" id="MobiDB-lite"/>
    </source>
</evidence>
<feature type="region of interest" description="Disordered" evidence="21">
    <location>
        <begin position="171"/>
        <end position="191"/>
    </location>
</feature>
<feature type="active site" description="Proton acceptor" evidence="18">
    <location>
        <position position="134"/>
    </location>
</feature>
<evidence type="ECO:0000256" key="20">
    <source>
        <dbReference type="PIRSR" id="PIRSR605959-3"/>
    </source>
</evidence>
<feature type="binding site" evidence="20">
    <location>
        <position position="234"/>
    </location>
    <ligand>
        <name>Mg(2+)</name>
        <dbReference type="ChEBI" id="CHEBI:18420"/>
    </ligand>
</feature>
<keyword evidence="16" id="KW-0585">Phenylalanine catabolism</keyword>
<dbReference type="GO" id="GO:0004334">
    <property type="term" value="F:fumarylacetoacetase activity"/>
    <property type="evidence" value="ECO:0007669"/>
    <property type="project" value="UniProtKB-EC"/>
</dbReference>
<dbReference type="SMART" id="SM00387">
    <property type="entry name" value="HATPase_c"/>
    <property type="match status" value="1"/>
</dbReference>
<keyword evidence="13 20" id="KW-0460">Magnesium</keyword>
<comment type="cofactor">
    <cofactor evidence="3 20">
        <name>Mg(2+)</name>
        <dbReference type="ChEBI" id="CHEBI:18420"/>
    </cofactor>
</comment>
<evidence type="ECO:0000256" key="7">
    <source>
        <dbReference type="ARBA" id="ARBA00010211"/>
    </source>
</evidence>
<evidence type="ECO:0000256" key="14">
    <source>
        <dbReference type="ARBA" id="ARBA00022878"/>
    </source>
</evidence>
<dbReference type="GeneID" id="63807926"/>
<comment type="caution">
    <text evidence="23">The sequence shown here is derived from an EMBL/GenBank/DDBJ whole genome shotgun (WGS) entry which is preliminary data.</text>
</comment>
<dbReference type="Pfam" id="PF09298">
    <property type="entry name" value="FAA_hydrolase_N"/>
    <property type="match status" value="1"/>
</dbReference>
<dbReference type="Pfam" id="PF02518">
    <property type="entry name" value="HATPase_c"/>
    <property type="match status" value="1"/>
</dbReference>
<comment type="catalytic activity">
    <reaction evidence="1">
        <text>4-fumarylacetoacetate + H2O = acetoacetate + fumarate + H(+)</text>
        <dbReference type="Rhea" id="RHEA:10244"/>
        <dbReference type="ChEBI" id="CHEBI:13705"/>
        <dbReference type="ChEBI" id="CHEBI:15377"/>
        <dbReference type="ChEBI" id="CHEBI:15378"/>
        <dbReference type="ChEBI" id="CHEBI:18034"/>
        <dbReference type="ChEBI" id="CHEBI:29806"/>
        <dbReference type="EC" id="3.7.1.2"/>
    </reaction>
</comment>
<evidence type="ECO:0000256" key="18">
    <source>
        <dbReference type="PIRSR" id="PIRSR605959-1"/>
    </source>
</evidence>
<dbReference type="EMBL" id="MCFD01000003">
    <property type="protein sequence ID" value="ORX72338.1"/>
    <property type="molecule type" value="Genomic_DNA"/>
</dbReference>
<evidence type="ECO:0000256" key="9">
    <source>
        <dbReference type="ARBA" id="ARBA00014741"/>
    </source>
</evidence>
<dbReference type="Gene3D" id="3.30.565.10">
    <property type="entry name" value="Histidine kinase-like ATPase, C-terminal domain"/>
    <property type="match status" value="1"/>
</dbReference>
<dbReference type="InterPro" id="IPR036890">
    <property type="entry name" value="HATPase_C_sf"/>
</dbReference>
<evidence type="ECO:0000256" key="17">
    <source>
        <dbReference type="ARBA" id="ARBA00031740"/>
    </source>
</evidence>
<comment type="similarity">
    <text evidence="7">Belongs to the FAH family.</text>
</comment>
<dbReference type="GO" id="GO:0006559">
    <property type="term" value="P:L-phenylalanine catabolic process"/>
    <property type="evidence" value="ECO:0007669"/>
    <property type="project" value="UniProtKB-UniPathway"/>
</dbReference>
<feature type="binding site" evidence="20">
    <location>
        <position position="254"/>
    </location>
    <ligand>
        <name>Mg(2+)</name>
        <dbReference type="ChEBI" id="CHEBI:18420"/>
    </ligand>
</feature>
<dbReference type="FunFam" id="3.90.850.10:FF:000004">
    <property type="entry name" value="Fumarylacetoacetase"/>
    <property type="match status" value="1"/>
</dbReference>
<dbReference type="PANTHER" id="PTHR43069:SF2">
    <property type="entry name" value="FUMARYLACETOACETASE"/>
    <property type="match status" value="1"/>
</dbReference>
<dbReference type="SUPFAM" id="SSF69012">
    <property type="entry name" value="alpha-ketoacid dehydrogenase kinase, N-terminal domain"/>
    <property type="match status" value="1"/>
</dbReference>
<dbReference type="InterPro" id="IPR036462">
    <property type="entry name" value="Fumarylacetoacetase_N_sf"/>
</dbReference>
<evidence type="ECO:0000256" key="12">
    <source>
        <dbReference type="ARBA" id="ARBA00022837"/>
    </source>
</evidence>
<keyword evidence="12 20" id="KW-0106">Calcium</keyword>
<name>A0A1Y1WG64_9FUNG</name>
<dbReference type="OrthoDB" id="9971669at2759"/>
<keyword evidence="14" id="KW-0828">Tyrosine catabolism</keyword>
<keyword evidence="24" id="KW-1185">Reference proteome</keyword>
<comment type="pathway">
    <text evidence="5">Amino-acid degradation; L-phenylalanine degradation; acetoacetate and fumarate from L-phenylalanine: step 6/6.</text>
</comment>
<evidence type="ECO:0000313" key="24">
    <source>
        <dbReference type="Proteomes" id="UP000193922"/>
    </source>
</evidence>
<feature type="binding site" evidence="19">
    <location>
        <position position="351"/>
    </location>
    <ligand>
        <name>substrate</name>
    </ligand>
</feature>
<dbReference type="GO" id="GO:1902000">
    <property type="term" value="P:homogentisate catabolic process"/>
    <property type="evidence" value="ECO:0007669"/>
    <property type="project" value="TreeGrafter"/>
</dbReference>
<dbReference type="NCBIfam" id="TIGR01266">
    <property type="entry name" value="fum_ac_acetase"/>
    <property type="match status" value="1"/>
</dbReference>
<feature type="binding site" evidence="20">
    <location>
        <position position="127"/>
    </location>
    <ligand>
        <name>Ca(2+)</name>
        <dbReference type="ChEBI" id="CHEBI:29108"/>
    </ligand>
</feature>
<dbReference type="SUPFAM" id="SSF63433">
    <property type="entry name" value="Fumarylacetoacetate hydrolase, FAH, N-terminal domain"/>
    <property type="match status" value="1"/>
</dbReference>
<organism evidence="23 24">
    <name type="scientific">Linderina pennispora</name>
    <dbReference type="NCBI Taxonomy" id="61395"/>
    <lineage>
        <taxon>Eukaryota</taxon>
        <taxon>Fungi</taxon>
        <taxon>Fungi incertae sedis</taxon>
        <taxon>Zoopagomycota</taxon>
        <taxon>Kickxellomycotina</taxon>
        <taxon>Kickxellomycetes</taxon>
        <taxon>Kickxellales</taxon>
        <taxon>Kickxellaceae</taxon>
        <taxon>Linderina</taxon>
    </lineage>
</organism>
<keyword evidence="15" id="KW-0496">Mitochondrion</keyword>
<dbReference type="Pfam" id="PF01557">
    <property type="entry name" value="FAA_hydrolase"/>
    <property type="match status" value="1"/>
</dbReference>
<proteinExistence type="inferred from homology"/>
<comment type="cofactor">
    <cofactor evidence="2 20">
        <name>Ca(2+)</name>
        <dbReference type="ChEBI" id="CHEBI:29108"/>
    </cofactor>
</comment>
<reference evidence="23 24" key="1">
    <citation type="submission" date="2016-07" db="EMBL/GenBank/DDBJ databases">
        <title>Pervasive Adenine N6-methylation of Active Genes in Fungi.</title>
        <authorList>
            <consortium name="DOE Joint Genome Institute"/>
            <person name="Mondo S.J."/>
            <person name="Dannebaum R.O."/>
            <person name="Kuo R.C."/>
            <person name="Labutti K."/>
            <person name="Haridas S."/>
            <person name="Kuo A."/>
            <person name="Salamov A."/>
            <person name="Ahrendt S.R."/>
            <person name="Lipzen A."/>
            <person name="Sullivan W."/>
            <person name="Andreopoulos W.B."/>
            <person name="Clum A."/>
            <person name="Lindquist E."/>
            <person name="Daum C."/>
            <person name="Ramamoorthy G.K."/>
            <person name="Gryganskyi A."/>
            <person name="Culley D."/>
            <person name="Magnuson J.K."/>
            <person name="James T.Y."/>
            <person name="O'Malley M.A."/>
            <person name="Stajich J.E."/>
            <person name="Spatafora J.W."/>
            <person name="Visel A."/>
            <person name="Grigoriev I.V."/>
        </authorList>
    </citation>
    <scope>NUCLEOTIDE SEQUENCE [LARGE SCALE GENOMIC DNA]</scope>
    <source>
        <strain evidence="23 24">ATCC 12442</strain>
    </source>
</reference>
<dbReference type="Pfam" id="PF10436">
    <property type="entry name" value="BCDHK_Adom3"/>
    <property type="match status" value="1"/>
</dbReference>
<dbReference type="InterPro" id="IPR005467">
    <property type="entry name" value="His_kinase_dom"/>
</dbReference>
<dbReference type="InterPro" id="IPR005959">
    <property type="entry name" value="Fumarylacetoacetase"/>
</dbReference>
<dbReference type="AlphaFoldDB" id="A0A1Y1WG64"/>
<feature type="binding site" evidence="20">
    <location>
        <position position="258"/>
    </location>
    <ligand>
        <name>Mg(2+)</name>
        <dbReference type="ChEBI" id="CHEBI:18420"/>
    </ligand>
</feature>
<accession>A0A1Y1WG64</accession>
<comment type="similarity">
    <text evidence="6">Belongs to the PDK/BCKDK protein kinase family.</text>
</comment>
<dbReference type="InterPro" id="IPR011234">
    <property type="entry name" value="Fumarylacetoacetase-like_C"/>
</dbReference>
<evidence type="ECO:0000259" key="22">
    <source>
        <dbReference type="PROSITE" id="PS50109"/>
    </source>
</evidence>
<feature type="binding site" evidence="19">
    <location>
        <position position="245"/>
    </location>
    <ligand>
        <name>substrate</name>
    </ligand>
</feature>
<keyword evidence="10 20" id="KW-0479">Metal-binding</keyword>
<comment type="subcellular location">
    <subcellularLocation>
        <location evidence="4">Mitochondrion</location>
    </subcellularLocation>
</comment>
<dbReference type="UniPathway" id="UPA00139">
    <property type="reaction ID" value="UER00341"/>
</dbReference>
<dbReference type="InterPro" id="IPR036663">
    <property type="entry name" value="Fumarylacetoacetase_C_sf"/>
</dbReference>
<dbReference type="Proteomes" id="UP000193922">
    <property type="component" value="Unassembled WGS sequence"/>
</dbReference>
<evidence type="ECO:0000256" key="5">
    <source>
        <dbReference type="ARBA" id="ARBA00004782"/>
    </source>
</evidence>
<dbReference type="GO" id="GO:0046872">
    <property type="term" value="F:metal ion binding"/>
    <property type="evidence" value="ECO:0007669"/>
    <property type="project" value="UniProtKB-KW"/>
</dbReference>
<evidence type="ECO:0000256" key="3">
    <source>
        <dbReference type="ARBA" id="ARBA00001946"/>
    </source>
</evidence>
<dbReference type="Gene3D" id="2.30.30.230">
    <property type="entry name" value="Fumarylacetoacetase, N-terminal domain"/>
    <property type="match status" value="1"/>
</dbReference>
<dbReference type="Gene3D" id="3.90.850.10">
    <property type="entry name" value="Fumarylacetoacetase-like, C-terminal domain"/>
    <property type="match status" value="1"/>
</dbReference>
<evidence type="ECO:0000256" key="19">
    <source>
        <dbReference type="PIRSR" id="PIRSR605959-2"/>
    </source>
</evidence>
<dbReference type="STRING" id="61395.A0A1Y1WG64"/>
<dbReference type="PROSITE" id="PS50109">
    <property type="entry name" value="HIS_KIN"/>
    <property type="match status" value="1"/>
</dbReference>
<evidence type="ECO:0000256" key="13">
    <source>
        <dbReference type="ARBA" id="ARBA00022842"/>
    </source>
</evidence>
<feature type="binding site" evidence="19">
    <location>
        <position position="143"/>
    </location>
    <ligand>
        <name>substrate</name>
    </ligand>
</feature>
<evidence type="ECO:0000256" key="10">
    <source>
        <dbReference type="ARBA" id="ARBA00022723"/>
    </source>
</evidence>
<dbReference type="GO" id="GO:0005739">
    <property type="term" value="C:mitochondrion"/>
    <property type="evidence" value="ECO:0007669"/>
    <property type="project" value="UniProtKB-SubCell"/>
</dbReference>
<feature type="binding site" evidence="20">
    <location>
        <position position="202"/>
    </location>
    <ligand>
        <name>Ca(2+)</name>
        <dbReference type="ChEBI" id="CHEBI:29108"/>
    </ligand>
</feature>
<feature type="binding site" evidence="19">
    <location>
        <position position="241"/>
    </location>
    <ligand>
        <name>substrate</name>
    </ligand>
</feature>
<dbReference type="EC" id="3.7.1.2" evidence="8"/>
<dbReference type="InterPro" id="IPR036784">
    <property type="entry name" value="AK/P_DHK_N_sf"/>
</dbReference>
<dbReference type="GO" id="GO:0006572">
    <property type="term" value="P:L-tyrosine catabolic process"/>
    <property type="evidence" value="ECO:0007669"/>
    <property type="project" value="UniProtKB-KW"/>
</dbReference>
<evidence type="ECO:0000256" key="2">
    <source>
        <dbReference type="ARBA" id="ARBA00001913"/>
    </source>
</evidence>
<evidence type="ECO:0000256" key="6">
    <source>
        <dbReference type="ARBA" id="ARBA00006155"/>
    </source>
</evidence>
<sequence length="883" mass="97386">MSCTFVPVSPSSDFSLQNLPFGIFSTASTPARVGVAIGEYVLDLTALSKHGLFSHISDLQAEAVFSQPSLNAYMALGRPVWVAVRAALQEFLTNSAHPARSVSVSDVAVEQSSVTMHLPAKIGDYTDFYASREHATNVGVMFRGKDNALMPNWTHLPVGYHGRASSVVVSGTPLRRPNGQRRPDATKPPVFGPSVRVDYELEMALFVGPGNELGEPLTMAQAEERMFGVVLMNDWSARDIQAWEYVPLGPFLGKNFGTTISPWVVTMEALEPFRVAQPAQDPEPLPYLRDSTSSGYDIQLKVEIKPSGSDEYYALTNSNLKYMYWSLKQQLTHHAINGCSMQPGDLLGTGTISGPTEDSFGSMLELSWSGKNDIKLGDSGLTRKFVDDNDEVRVTGFCQGDGFRVGFGECVGQILPAKQLDLHLLKHRKNGTDGFTAFQLTANFLYRELPVRIGQTINGLEQNPSPYKIGKVPQLRTLLERYTDDLTLLVSQTPAPSTPDNNTQFVNALRRLKGRYREHMWTMAQGLRELSAAIRDENPDIVPKFLRPSAARRRRMGGKAPHHLSSTLAYPDLSAPMAYLAPSGKMVMTDPAAWSASGEPAQPQQWAANRVCSEFCNEPQCRNPRLWDGDSTRRCAENQTRRLFDWVYSMSLGTQLLIEDHMSIHDHGRNLVQIIQPLEIATRAAHDASITCQRHYGFAPPVVRVIAPQPTTTTTYVPHHLYSLLFELLKNALRATVETHRGSKFPPVKLIMASGDEDVAFKVSDEGGGIPLSQVDAIWSYLGTTEHPVEPSTRSKTDTMSSISFMKHAADMPLFGAGHSLPMARQLARYFGGDLDLVSMEGVGTDFYLHLSRSKNVVEHMPDITDFMSTMASDSLASSSPTV</sequence>
<evidence type="ECO:0000256" key="4">
    <source>
        <dbReference type="ARBA" id="ARBA00004173"/>
    </source>
</evidence>
<dbReference type="SUPFAM" id="SSF55874">
    <property type="entry name" value="ATPase domain of HSP90 chaperone/DNA topoisomerase II/histidine kinase"/>
    <property type="match status" value="1"/>
</dbReference>
<dbReference type="InterPro" id="IPR003594">
    <property type="entry name" value="HATPase_dom"/>
</dbReference>
<keyword evidence="11" id="KW-0378">Hydrolase</keyword>
<feature type="domain" description="Histidine kinase" evidence="22">
    <location>
        <begin position="721"/>
        <end position="855"/>
    </location>
</feature>
<evidence type="ECO:0000256" key="11">
    <source>
        <dbReference type="ARBA" id="ARBA00022801"/>
    </source>
</evidence>
<dbReference type="SUPFAM" id="SSF56529">
    <property type="entry name" value="FAH"/>
    <property type="match status" value="1"/>
</dbReference>
<feature type="binding site" evidence="19">
    <location>
        <position position="129"/>
    </location>
    <ligand>
        <name>substrate</name>
    </ligand>
</feature>
<feature type="binding site" evidence="20">
    <location>
        <position position="234"/>
    </location>
    <ligand>
        <name>Ca(2+)</name>
        <dbReference type="ChEBI" id="CHEBI:29108"/>
    </ligand>
</feature>
<dbReference type="InterPro" id="IPR018955">
    <property type="entry name" value="BCDHK/PDK_N"/>
</dbReference>